<evidence type="ECO:0000313" key="1">
    <source>
        <dbReference type="EMBL" id="GLC86947.1"/>
    </source>
</evidence>
<dbReference type="EMBL" id="BRZA01000001">
    <property type="protein sequence ID" value="GLC86947.1"/>
    <property type="molecule type" value="Genomic_DNA"/>
</dbReference>
<comment type="caution">
    <text evidence="1">The sequence shown here is derived from an EMBL/GenBank/DDBJ whole genome shotgun (WGS) entry which is preliminary data.</text>
</comment>
<dbReference type="InterPro" id="IPR011330">
    <property type="entry name" value="Glyco_hydro/deAcase_b/a-brl"/>
</dbReference>
<name>A0ABQ5NFV3_9BACI</name>
<dbReference type="Gene3D" id="3.20.20.370">
    <property type="entry name" value="Glycoside hydrolase/deacetylase"/>
    <property type="match status" value="1"/>
</dbReference>
<sequence length="237" mass="26076">MALDINCDLGESVHTDQRILDYVTSMNIACGYHAGNHTLMHELVRAAIQKNVHIGAHPGYPDLEGFGRRDMHFQAQEIYDMVVYQIGALQAFITVAGGTLHHVKPHGALYNQSANNRELAEAVVQAVQDVQPTAILYSLAGSQIVEMARDKGLQVYEEVFADRRYNVDGTLVSRREANALIDTEQEMLAHVQGILTANEVIAVQGDKIKLPAQTLCIHGDGPHALVYAEKIAALRKK</sequence>
<accession>A0ABQ5NFV3</accession>
<protein>
    <submittedName>
        <fullName evidence="1">UPF0271 protein</fullName>
    </submittedName>
</protein>
<dbReference type="RefSeq" id="WP_264986683.1">
    <property type="nucleotide sequence ID" value="NZ_BRZA01000001.1"/>
</dbReference>
<evidence type="ECO:0000313" key="2">
    <source>
        <dbReference type="Proteomes" id="UP001065593"/>
    </source>
</evidence>
<proteinExistence type="predicted"/>
<dbReference type="PANTHER" id="PTHR30292">
    <property type="entry name" value="UNCHARACTERIZED PROTEIN YBGL-RELATED"/>
    <property type="match status" value="1"/>
</dbReference>
<keyword evidence="2" id="KW-1185">Reference proteome</keyword>
<dbReference type="NCBIfam" id="NF003816">
    <property type="entry name" value="PRK05406.1-5"/>
    <property type="match status" value="1"/>
</dbReference>
<dbReference type="Pfam" id="PF03746">
    <property type="entry name" value="LamB_YcsF"/>
    <property type="match status" value="1"/>
</dbReference>
<dbReference type="InterPro" id="IPR005501">
    <property type="entry name" value="LamB/YcsF/PxpA-like"/>
</dbReference>
<reference evidence="1" key="1">
    <citation type="submission" date="2022-08" db="EMBL/GenBank/DDBJ databases">
        <title>Draft genome sequence of Lysinibacillus sp. strain KH24.</title>
        <authorList>
            <person name="Kanbe H."/>
            <person name="Itoh H."/>
        </authorList>
    </citation>
    <scope>NUCLEOTIDE SEQUENCE</scope>
    <source>
        <strain evidence="1">KH24</strain>
    </source>
</reference>
<dbReference type="NCBIfam" id="NF003814">
    <property type="entry name" value="PRK05406.1-3"/>
    <property type="match status" value="1"/>
</dbReference>
<dbReference type="CDD" id="cd10787">
    <property type="entry name" value="LamB_YcsF_like"/>
    <property type="match status" value="1"/>
</dbReference>
<dbReference type="Proteomes" id="UP001065593">
    <property type="component" value="Unassembled WGS sequence"/>
</dbReference>
<organism evidence="1 2">
    <name type="scientific">Lysinibacillus piscis</name>
    <dbReference type="NCBI Taxonomy" id="2518931"/>
    <lineage>
        <taxon>Bacteria</taxon>
        <taxon>Bacillati</taxon>
        <taxon>Bacillota</taxon>
        <taxon>Bacilli</taxon>
        <taxon>Bacillales</taxon>
        <taxon>Bacillaceae</taxon>
        <taxon>Lysinibacillus</taxon>
    </lineage>
</organism>
<dbReference type="PANTHER" id="PTHR30292:SF0">
    <property type="entry name" value="5-OXOPROLINASE SUBUNIT A"/>
    <property type="match status" value="1"/>
</dbReference>
<gene>
    <name evidence="1" type="ORF">LYSBPC_00740</name>
</gene>
<dbReference type="SUPFAM" id="SSF88713">
    <property type="entry name" value="Glycoside hydrolase/deacetylase"/>
    <property type="match status" value="1"/>
</dbReference>